<feature type="domain" description="Glycosyl transferase family 1" evidence="1">
    <location>
        <begin position="210"/>
        <end position="362"/>
    </location>
</feature>
<feature type="domain" description="Glycosyltransferase subfamily 4-like N-terminal" evidence="2">
    <location>
        <begin position="29"/>
        <end position="198"/>
    </location>
</feature>
<accession>A0AAE6W340</accession>
<name>A0AAE6W340_9BACT</name>
<dbReference type="Pfam" id="PF00534">
    <property type="entry name" value="Glycos_transf_1"/>
    <property type="match status" value="1"/>
</dbReference>
<dbReference type="AlphaFoldDB" id="A0AAE6W340"/>
<evidence type="ECO:0000259" key="1">
    <source>
        <dbReference type="Pfam" id="PF00534"/>
    </source>
</evidence>
<dbReference type="EMBL" id="CP029701">
    <property type="protein sequence ID" value="QHV64096.1"/>
    <property type="molecule type" value="Genomic_DNA"/>
</dbReference>
<reference evidence="3" key="1">
    <citation type="submission" date="2018-05" db="EMBL/GenBank/DDBJ databases">
        <title>Complete genome sequnece of Akkermansia muciniphila EB-AMDK-40.</title>
        <authorList>
            <person name="Nam Y.-D."/>
            <person name="Chung W.-H."/>
            <person name="Park Y.S."/>
            <person name="Kang J."/>
        </authorList>
    </citation>
    <scope>NUCLEOTIDE SEQUENCE</scope>
    <source>
        <strain evidence="3">EB-AMDK-40</strain>
    </source>
</reference>
<dbReference type="PANTHER" id="PTHR12526">
    <property type="entry name" value="GLYCOSYLTRANSFERASE"/>
    <property type="match status" value="1"/>
</dbReference>
<dbReference type="Gene3D" id="3.40.50.2000">
    <property type="entry name" value="Glycogen Phosphorylase B"/>
    <property type="match status" value="2"/>
</dbReference>
<protein>
    <submittedName>
        <fullName evidence="3">Glycosyltransferase family 4 protein</fullName>
    </submittedName>
</protein>
<evidence type="ECO:0000313" key="4">
    <source>
        <dbReference type="Proteomes" id="UP000642553"/>
    </source>
</evidence>
<evidence type="ECO:0000259" key="2">
    <source>
        <dbReference type="Pfam" id="PF13439"/>
    </source>
</evidence>
<evidence type="ECO:0000313" key="3">
    <source>
        <dbReference type="EMBL" id="QHV64096.1"/>
    </source>
</evidence>
<sequence>MELPASALTVHLSMKILFCFMGTLNPSCGGVERTMCNLIHELQAHGHECAIVSWYRNTPYEPFSGIQKILPTPSSRIREERQAAFRQALEERQPDIIIHDGELLGAGALFPGPAGRKRLLEAFSGKTPAIVDMHHSDIRGRLRAPFLKRMYYNVTWRRNFYLRISQADAFVVLSESFKQDFYDFLPGVRKEKITAIPNMNSFENGSIPSGKAREVLFVGRLDNPVKGVDRLLKIWSMVCRREPGWFLRIVGDGPDREYLAALAEECGCTNYSFEGATDHPEEYYRKAGILCMTSTFEGFGMVLIEGMQHGCIPMAFESFTAVRDIIEPDRTGILVPPFDLEQYAARLLDLMRDGGKREAMSAACFRSSGKFGKSRIAGLWENLLSKLAEKPR</sequence>
<dbReference type="Proteomes" id="UP000642553">
    <property type="component" value="Chromosome"/>
</dbReference>
<proteinExistence type="predicted"/>
<organism evidence="3 4">
    <name type="scientific">Akkermansia massiliensis</name>
    <dbReference type="NCBI Taxonomy" id="2927224"/>
    <lineage>
        <taxon>Bacteria</taxon>
        <taxon>Pseudomonadati</taxon>
        <taxon>Verrucomicrobiota</taxon>
        <taxon>Verrucomicrobiia</taxon>
        <taxon>Verrucomicrobiales</taxon>
        <taxon>Akkermansiaceae</taxon>
        <taxon>Akkermansia</taxon>
    </lineage>
</organism>
<dbReference type="InterPro" id="IPR001296">
    <property type="entry name" value="Glyco_trans_1"/>
</dbReference>
<gene>
    <name evidence="3" type="ORF">DMI76_12340</name>
</gene>
<dbReference type="Pfam" id="PF13439">
    <property type="entry name" value="Glyco_transf_4"/>
    <property type="match status" value="1"/>
</dbReference>
<dbReference type="InterPro" id="IPR028098">
    <property type="entry name" value="Glyco_trans_4-like_N"/>
</dbReference>
<dbReference type="SUPFAM" id="SSF53756">
    <property type="entry name" value="UDP-Glycosyltransferase/glycogen phosphorylase"/>
    <property type="match status" value="1"/>
</dbReference>
<dbReference type="GO" id="GO:0016757">
    <property type="term" value="F:glycosyltransferase activity"/>
    <property type="evidence" value="ECO:0007669"/>
    <property type="project" value="InterPro"/>
</dbReference>